<organism evidence="2">
    <name type="scientific">Lepeophtheirus salmonis</name>
    <name type="common">Salmon louse</name>
    <name type="synonym">Caligus salmonis</name>
    <dbReference type="NCBI Taxonomy" id="72036"/>
    <lineage>
        <taxon>Eukaryota</taxon>
        <taxon>Metazoa</taxon>
        <taxon>Ecdysozoa</taxon>
        <taxon>Arthropoda</taxon>
        <taxon>Crustacea</taxon>
        <taxon>Multicrustacea</taxon>
        <taxon>Hexanauplia</taxon>
        <taxon>Copepoda</taxon>
        <taxon>Siphonostomatoida</taxon>
        <taxon>Caligidae</taxon>
        <taxon>Lepeophtheirus</taxon>
    </lineage>
</organism>
<dbReference type="SMART" id="SM00232">
    <property type="entry name" value="JAB_MPN"/>
    <property type="match status" value="1"/>
</dbReference>
<dbReference type="InterPro" id="IPR024969">
    <property type="entry name" value="EIF3F/CSN6-like_C"/>
</dbReference>
<evidence type="ECO:0000259" key="1">
    <source>
        <dbReference type="PROSITE" id="PS50249"/>
    </source>
</evidence>
<dbReference type="GO" id="GO:0008237">
    <property type="term" value="F:metallopeptidase activity"/>
    <property type="evidence" value="ECO:0007669"/>
    <property type="project" value="InterPro"/>
</dbReference>
<keyword evidence="2" id="KW-0396">Initiation factor</keyword>
<dbReference type="PANTHER" id="PTHR10540">
    <property type="entry name" value="EUKARYOTIC TRANSLATION INITIATION FACTOR 3 SUBUNIT F-RELATED"/>
    <property type="match status" value="1"/>
</dbReference>
<proteinExistence type="evidence at transcript level"/>
<evidence type="ECO:0000313" key="2">
    <source>
        <dbReference type="EMBL" id="ADD38190.1"/>
    </source>
</evidence>
<feature type="domain" description="MPN" evidence="1">
    <location>
        <begin position="7"/>
        <end position="138"/>
    </location>
</feature>
<dbReference type="InterPro" id="IPR037518">
    <property type="entry name" value="MPN"/>
</dbReference>
<dbReference type="OrthoDB" id="25498at2759"/>
<dbReference type="PROSITE" id="PS50249">
    <property type="entry name" value="MPN"/>
    <property type="match status" value="1"/>
</dbReference>
<sequence>MQCKVSSSIHPLVLINILDAFDKKPHEQERVVGTLLGYFEKDVAVVTNSFQIPYKFNDDEAWLNYDYSNRVSKLQRKCNSNLKIVGWFVAGGEVTEHCKLAHEKFCQKINNPIFLYLDTREALNEKIEPKVYQHINIGFGTGGSKGQAFLPIKVKIMTSGIEKKSIEMMASDLLPDKQIRGIEDKDHSLYLSKLVTKLIPMVEELKDFVDSVVDNKEEMDCNLGRCISQLVYSLPQLQSQQTQQLIDASFKDLIMVSYLTKLTKSHVKLLNLT</sequence>
<dbReference type="EMBL" id="BT121260">
    <property type="protein sequence ID" value="ADD38190.1"/>
    <property type="molecule type" value="mRNA"/>
</dbReference>
<protein>
    <submittedName>
        <fullName evidence="2">Eukaryotic translation initiation factor 3 subunit F</fullName>
    </submittedName>
</protein>
<gene>
    <name evidence="2" type="primary">EIF3F</name>
</gene>
<dbReference type="GO" id="GO:0031369">
    <property type="term" value="F:translation initiation factor binding"/>
    <property type="evidence" value="ECO:0007669"/>
    <property type="project" value="TreeGrafter"/>
</dbReference>
<dbReference type="PANTHER" id="PTHR10540:SF6">
    <property type="entry name" value="EUKARYOTIC TRANSLATION INITIATION FACTOR 3 SUBUNIT F"/>
    <property type="match status" value="1"/>
</dbReference>
<dbReference type="InterPro" id="IPR000555">
    <property type="entry name" value="JAMM/MPN+_dom"/>
</dbReference>
<accession>D3PI04</accession>
<dbReference type="Pfam" id="PF01398">
    <property type="entry name" value="JAB"/>
    <property type="match status" value="1"/>
</dbReference>
<dbReference type="Pfam" id="PF13012">
    <property type="entry name" value="MitMem_reg"/>
    <property type="match status" value="1"/>
</dbReference>
<keyword evidence="2" id="KW-0648">Protein biosynthesis</keyword>
<dbReference type="GO" id="GO:0003743">
    <property type="term" value="F:translation initiation factor activity"/>
    <property type="evidence" value="ECO:0007669"/>
    <property type="project" value="UniProtKB-KW"/>
</dbReference>
<reference evidence="2" key="1">
    <citation type="submission" date="2010-03" db="EMBL/GenBank/DDBJ databases">
        <title>Atlantic Lepeophtheirus salmonis ESTs and full-length cDNAs.</title>
        <authorList>
            <person name="Yasuike M."/>
            <person name="von Schalburg K."/>
            <person name="Cooper G."/>
            <person name="Leong J."/>
            <person name="Nilsen F."/>
            <person name="Jones S.R.M."/>
            <person name="Koop B.F."/>
        </authorList>
    </citation>
    <scope>NUCLEOTIDE SEQUENCE</scope>
    <source>
        <strain evidence="2">Atlantic form</strain>
        <tissue evidence="2">Mixed tissue</tissue>
    </source>
</reference>
<dbReference type="GO" id="GO:0071541">
    <property type="term" value="C:eukaryotic translation initiation factor 3 complex, eIF3m"/>
    <property type="evidence" value="ECO:0007669"/>
    <property type="project" value="TreeGrafter"/>
</dbReference>
<dbReference type="Gene3D" id="3.40.140.10">
    <property type="entry name" value="Cytidine Deaminase, domain 2"/>
    <property type="match status" value="1"/>
</dbReference>
<name>D3PI04_LEPSM</name>
<dbReference type="AlphaFoldDB" id="D3PI04"/>